<feature type="region of interest" description="Disordered" evidence="7">
    <location>
        <begin position="117"/>
        <end position="164"/>
    </location>
</feature>
<sequence length="164" mass="17220">MHGKMIFVLLLAVYISTQAVTTTETPVTGEQGSATPGNVSNATVTAGKPSATSPGVMTIKNTTAVVQKETGVPESYHQDFSHAEITGIIFAVMAGILLIIFLIAYLIGRMIKKPLPVPKPQDSPDIGTQDTADPSDAQNTADPSELQDTEDPPLTSVEIETPAS</sequence>
<feature type="transmembrane region" description="Helical" evidence="8">
    <location>
        <begin position="85"/>
        <end position="107"/>
    </location>
</feature>
<dbReference type="GeneID" id="100525591"/>
<evidence type="ECO:0000256" key="8">
    <source>
        <dbReference type="SAM" id="Phobius"/>
    </source>
</evidence>
<reference evidence="11" key="1">
    <citation type="submission" date="2009-11" db="EMBL/GenBank/DDBJ databases">
        <authorList>
            <consortium name="Porcine genome sequencing project"/>
        </authorList>
    </citation>
    <scope>NUCLEOTIDE SEQUENCE [LARGE SCALE GENOMIC DNA]</scope>
    <source>
        <strain evidence="11">Duroc</strain>
    </source>
</reference>
<protein>
    <submittedName>
        <fullName evidence="10">Glycophorin-A</fullName>
    </submittedName>
</protein>
<feature type="signal peptide" evidence="9">
    <location>
        <begin position="1"/>
        <end position="19"/>
    </location>
</feature>
<accession>K7GPV6</accession>
<proteinExistence type="predicted"/>
<comment type="subcellular location">
    <subcellularLocation>
        <location evidence="1">Membrane</location>
        <topology evidence="1">Single-pass membrane protein</topology>
    </subcellularLocation>
</comment>
<dbReference type="PANTHER" id="PTHR13813:SF3">
    <property type="entry name" value="GLYCOPHORIN-A"/>
    <property type="match status" value="1"/>
</dbReference>
<feature type="region of interest" description="Disordered" evidence="7">
    <location>
        <begin position="24"/>
        <end position="55"/>
    </location>
</feature>
<keyword evidence="2 8" id="KW-0812">Transmembrane</keyword>
<dbReference type="Gene3D" id="1.20.5.70">
    <property type="match status" value="1"/>
</dbReference>
<dbReference type="Ensembl" id="ENSSSCT00000035256.4">
    <property type="protein sequence ID" value="ENSSSCP00000029922.3"/>
    <property type="gene ID" value="ENSSSCG00000009046.6"/>
</dbReference>
<evidence type="ECO:0000256" key="1">
    <source>
        <dbReference type="ARBA" id="ARBA00004167"/>
    </source>
</evidence>
<organism evidence="10 11">
    <name type="scientific">Sus scrofa</name>
    <name type="common">Pig</name>
    <dbReference type="NCBI Taxonomy" id="9823"/>
    <lineage>
        <taxon>Eukaryota</taxon>
        <taxon>Metazoa</taxon>
        <taxon>Chordata</taxon>
        <taxon>Craniata</taxon>
        <taxon>Vertebrata</taxon>
        <taxon>Euteleostomi</taxon>
        <taxon>Mammalia</taxon>
        <taxon>Eutheria</taxon>
        <taxon>Laurasiatheria</taxon>
        <taxon>Artiodactyla</taxon>
        <taxon>Suina</taxon>
        <taxon>Suidae</taxon>
        <taxon>Sus</taxon>
    </lineage>
</organism>
<dbReference type="KEGG" id="ssc:100525591"/>
<name>A0A8D0SUP0_PIG</name>
<dbReference type="PANTHER" id="PTHR13813">
    <property type="entry name" value="GLYCOPHORIN"/>
    <property type="match status" value="1"/>
</dbReference>
<dbReference type="GeneTree" id="ENSGT00550000075214"/>
<dbReference type="GO" id="GO:0005886">
    <property type="term" value="C:plasma membrane"/>
    <property type="evidence" value="ECO:0000318"/>
    <property type="project" value="GO_Central"/>
</dbReference>
<dbReference type="InterPro" id="IPR018938">
    <property type="entry name" value="Glycophorin_CS"/>
</dbReference>
<reference evidence="10" key="4">
    <citation type="submission" date="2025-09" db="UniProtKB">
        <authorList>
            <consortium name="Ensembl"/>
        </authorList>
    </citation>
    <scope>IDENTIFICATION</scope>
</reference>
<evidence type="ECO:0000256" key="4">
    <source>
        <dbReference type="ARBA" id="ARBA00022989"/>
    </source>
</evidence>
<dbReference type="PaxDb" id="9823-ENSSSCP00000029922"/>
<keyword evidence="6" id="KW-0325">Glycoprotein</keyword>
<accession>A0A8D0SUP0</accession>
<dbReference type="AlphaFoldDB" id="A0A8D0SUP0"/>
<reference evidence="10" key="3">
    <citation type="submission" date="2025-08" db="UniProtKB">
        <authorList>
            <consortium name="Ensembl"/>
        </authorList>
    </citation>
    <scope>IDENTIFICATION</scope>
</reference>
<dbReference type="InterPro" id="IPR001195">
    <property type="entry name" value="Glycophorin"/>
</dbReference>
<keyword evidence="4 8" id="KW-1133">Transmembrane helix</keyword>
<reference evidence="10" key="2">
    <citation type="journal article" date="2020" name="Gigascience">
        <title>An improved pig reference genome sequence to enable pig genetics and genomics research.</title>
        <authorList>
            <person name="Warr A."/>
            <person name="Affara N."/>
            <person name="Aken B."/>
            <person name="Beiki H."/>
            <person name="Bickhart D.M."/>
            <person name="Billis K."/>
            <person name="Chow W."/>
            <person name="Eory L."/>
            <person name="Finlayson H.A."/>
            <person name="Flicek P."/>
            <person name="Giron C.G."/>
            <person name="Griffin D.K."/>
            <person name="Hall R."/>
            <person name="Hannum G."/>
            <person name="Hourlier T."/>
            <person name="Howe K."/>
            <person name="Hume D.A."/>
            <person name="Izuogu O."/>
            <person name="Kim K."/>
            <person name="Koren S."/>
            <person name="Liu H."/>
            <person name="Manchanda N."/>
            <person name="Martin F.J."/>
            <person name="Nonneman D.J."/>
            <person name="O'Connor R.E."/>
            <person name="Phillippy A.M."/>
            <person name="Rohrer G.A."/>
            <person name="Rosen B.D."/>
            <person name="Rund L.A."/>
            <person name="Sargent C.A."/>
            <person name="Schook L.B."/>
            <person name="Schroeder S.G."/>
            <person name="Schwartz A.S."/>
            <person name="Skinner B.M."/>
            <person name="Talbot R."/>
            <person name="Tseng E."/>
            <person name="Tuggle C.K."/>
            <person name="Watson M."/>
            <person name="Smith T.P.L."/>
            <person name="Archibald A.L."/>
        </authorList>
    </citation>
    <scope>NUCLEOTIDE SEQUENCE [LARGE SCALE GENOMIC DNA]</scope>
    <source>
        <strain evidence="10">Duroc</strain>
    </source>
</reference>
<dbReference type="CTD" id="2993"/>
<evidence type="ECO:0000256" key="9">
    <source>
        <dbReference type="SAM" id="SignalP"/>
    </source>
</evidence>
<dbReference type="PIRSF" id="PIRSF002466">
    <property type="entry name" value="Glycophorin"/>
    <property type="match status" value="1"/>
</dbReference>
<evidence type="ECO:0000256" key="2">
    <source>
        <dbReference type="ARBA" id="ARBA00022692"/>
    </source>
</evidence>
<evidence type="ECO:0000256" key="5">
    <source>
        <dbReference type="ARBA" id="ARBA00023136"/>
    </source>
</evidence>
<evidence type="ECO:0000313" key="11">
    <source>
        <dbReference type="Proteomes" id="UP000008227"/>
    </source>
</evidence>
<dbReference type="GlyGen" id="A0A8D0SUP0">
    <property type="glycosylation" value="1 site"/>
</dbReference>
<feature type="chain" id="PRO_5043512610" evidence="9">
    <location>
        <begin position="20"/>
        <end position="164"/>
    </location>
</feature>
<keyword evidence="11" id="KW-1185">Reference proteome</keyword>
<evidence type="ECO:0000256" key="3">
    <source>
        <dbReference type="ARBA" id="ARBA00022981"/>
    </source>
</evidence>
<gene>
    <name evidence="10" type="primary">GYPA</name>
</gene>
<feature type="compositionally biased region" description="Polar residues" evidence="7">
    <location>
        <begin position="126"/>
        <end position="142"/>
    </location>
</feature>
<feature type="compositionally biased region" description="Polar residues" evidence="7">
    <location>
        <begin position="33"/>
        <end position="55"/>
    </location>
</feature>
<keyword evidence="9" id="KW-0732">Signal</keyword>
<keyword evidence="5 8" id="KW-0472">Membrane</keyword>
<dbReference type="InterPro" id="IPR049535">
    <property type="entry name" value="GYPA_B"/>
</dbReference>
<evidence type="ECO:0000256" key="6">
    <source>
        <dbReference type="ARBA" id="ARBA00023180"/>
    </source>
</evidence>
<dbReference type="Pfam" id="PF01102">
    <property type="entry name" value="Glycophorin_A"/>
    <property type="match status" value="1"/>
</dbReference>
<dbReference type="RefSeq" id="XP_003129221.1">
    <property type="nucleotide sequence ID" value="XM_003129173.4"/>
</dbReference>
<keyword evidence="3" id="KW-0730">Sialic acid</keyword>
<evidence type="ECO:0000313" key="10">
    <source>
        <dbReference type="Ensembl" id="ENSSSCP00000029922.3"/>
    </source>
</evidence>
<evidence type="ECO:0000256" key="7">
    <source>
        <dbReference type="SAM" id="MobiDB-lite"/>
    </source>
</evidence>
<dbReference type="Proteomes" id="UP000008227">
    <property type="component" value="Chromosome 8"/>
</dbReference>
<dbReference type="PROSITE" id="PS00312">
    <property type="entry name" value="GLYCOPHORIN_A"/>
    <property type="match status" value="1"/>
</dbReference>
<dbReference type="HOGENOM" id="CLU_1911517_0_0_1"/>